<proteinExistence type="inferred from homology"/>
<organism evidence="8 9">
    <name type="scientific">Haemophilus parahaemolyticus</name>
    <dbReference type="NCBI Taxonomy" id="735"/>
    <lineage>
        <taxon>Bacteria</taxon>
        <taxon>Pseudomonadati</taxon>
        <taxon>Pseudomonadota</taxon>
        <taxon>Gammaproteobacteria</taxon>
        <taxon>Pasteurellales</taxon>
        <taxon>Pasteurellaceae</taxon>
        <taxon>Haemophilus</taxon>
    </lineage>
</organism>
<keyword evidence="6 7" id="KW-0472">Membrane</keyword>
<dbReference type="Proteomes" id="UP000254867">
    <property type="component" value="Unassembled WGS sequence"/>
</dbReference>
<name>A0A377I2F7_HAEPH</name>
<feature type="transmembrane region" description="Helical" evidence="7">
    <location>
        <begin position="20"/>
        <end position="44"/>
    </location>
</feature>
<evidence type="ECO:0000256" key="4">
    <source>
        <dbReference type="ARBA" id="ARBA00022692"/>
    </source>
</evidence>
<accession>A0A377I2F7</accession>
<dbReference type="AlphaFoldDB" id="A0A377I2F7"/>
<feature type="transmembrane region" description="Helical" evidence="7">
    <location>
        <begin position="79"/>
        <end position="98"/>
    </location>
</feature>
<dbReference type="InterPro" id="IPR001851">
    <property type="entry name" value="ABC_transp_permease"/>
</dbReference>
<evidence type="ECO:0000256" key="5">
    <source>
        <dbReference type="ARBA" id="ARBA00022989"/>
    </source>
</evidence>
<keyword evidence="5 7" id="KW-1133">Transmembrane helix</keyword>
<feature type="transmembrane region" description="Helical" evidence="7">
    <location>
        <begin position="253"/>
        <end position="275"/>
    </location>
</feature>
<feature type="transmembrane region" description="Helical" evidence="7">
    <location>
        <begin position="153"/>
        <end position="179"/>
    </location>
</feature>
<dbReference type="PANTHER" id="PTHR32196">
    <property type="entry name" value="ABC TRANSPORTER PERMEASE PROTEIN YPHD-RELATED-RELATED"/>
    <property type="match status" value="1"/>
</dbReference>
<evidence type="ECO:0000313" key="8">
    <source>
        <dbReference type="EMBL" id="STO64529.1"/>
    </source>
</evidence>
<evidence type="ECO:0000256" key="3">
    <source>
        <dbReference type="ARBA" id="ARBA00022475"/>
    </source>
</evidence>
<sequence>MQNNFTMDILVHFLQPFLSNISWIGALELGLIYALVALGVLISYKILDFPDLTADGSFPLGGAVCVVCILQGLNPWIATLLGTFAGTLAGVITASLYIGFKIEKLLSSILMMIALYSINLRIMGMPNLALLGEATIYDVMPIEDDVQLALVRLLMAFFVVIIAKILFDLFFSTQIGLAVRATGTNTRMAKAQGININKMTILGMAISNGLIALAGALYVQSNGGVDISIGVGTIVIGLAAVIIGEALFSAKRIIWLTTAVLIGSVLYRGFIALALNNEALNSIGFGPQDLNLITALLVVFVLVLPKLKQRFLAKRG</sequence>
<reference evidence="8 9" key="1">
    <citation type="submission" date="2018-06" db="EMBL/GenBank/DDBJ databases">
        <authorList>
            <consortium name="Pathogen Informatics"/>
            <person name="Doyle S."/>
        </authorList>
    </citation>
    <scope>NUCLEOTIDE SEQUENCE [LARGE SCALE GENOMIC DNA]</scope>
    <source>
        <strain evidence="8 9">NCTC10794</strain>
    </source>
</reference>
<protein>
    <submittedName>
        <fullName evidence="8">ABC transporter inner membrane subunit</fullName>
    </submittedName>
</protein>
<dbReference type="PANTHER" id="PTHR32196:SF69">
    <property type="entry name" value="BRANCHED-CHAIN AMINO ACID TRANSPORT SYSTEM, PERMEASE PROTEIN"/>
    <property type="match status" value="1"/>
</dbReference>
<dbReference type="GO" id="GO:0022857">
    <property type="term" value="F:transmembrane transporter activity"/>
    <property type="evidence" value="ECO:0007669"/>
    <property type="project" value="InterPro"/>
</dbReference>
<evidence type="ECO:0000313" key="9">
    <source>
        <dbReference type="Proteomes" id="UP000254867"/>
    </source>
</evidence>
<feature type="transmembrane region" description="Helical" evidence="7">
    <location>
        <begin position="227"/>
        <end position="248"/>
    </location>
</feature>
<gene>
    <name evidence="8" type="ORF">NCTC10794_01597</name>
</gene>
<comment type="subcellular location">
    <subcellularLocation>
        <location evidence="1">Cell inner membrane</location>
        <topology evidence="1">Multi-pass membrane protein</topology>
    </subcellularLocation>
</comment>
<evidence type="ECO:0000256" key="2">
    <source>
        <dbReference type="ARBA" id="ARBA00007942"/>
    </source>
</evidence>
<evidence type="ECO:0000256" key="6">
    <source>
        <dbReference type="ARBA" id="ARBA00023136"/>
    </source>
</evidence>
<dbReference type="EMBL" id="UGHH01000002">
    <property type="protein sequence ID" value="STO64529.1"/>
    <property type="molecule type" value="Genomic_DNA"/>
</dbReference>
<evidence type="ECO:0000256" key="7">
    <source>
        <dbReference type="SAM" id="Phobius"/>
    </source>
</evidence>
<comment type="similarity">
    <text evidence="2">Belongs to the binding-protein-dependent transport system permease family. AraH/RbsC subfamily.</text>
</comment>
<keyword evidence="4 7" id="KW-0812">Transmembrane</keyword>
<evidence type="ECO:0000256" key="1">
    <source>
        <dbReference type="ARBA" id="ARBA00004429"/>
    </source>
</evidence>
<feature type="transmembrane region" description="Helical" evidence="7">
    <location>
        <begin position="200"/>
        <end position="221"/>
    </location>
</feature>
<feature type="transmembrane region" description="Helical" evidence="7">
    <location>
        <begin position="290"/>
        <end position="307"/>
    </location>
</feature>
<dbReference type="CDD" id="cd06574">
    <property type="entry name" value="TM_PBP1_branched-chain-AA_like"/>
    <property type="match status" value="1"/>
</dbReference>
<keyword evidence="3" id="KW-1003">Cell membrane</keyword>
<dbReference type="Pfam" id="PF02653">
    <property type="entry name" value="BPD_transp_2"/>
    <property type="match status" value="1"/>
</dbReference>
<feature type="transmembrane region" description="Helical" evidence="7">
    <location>
        <begin position="105"/>
        <end position="123"/>
    </location>
</feature>
<dbReference type="GO" id="GO:0005886">
    <property type="term" value="C:plasma membrane"/>
    <property type="evidence" value="ECO:0007669"/>
    <property type="project" value="UniProtKB-SubCell"/>
</dbReference>